<accession>A0A2P5CK91</accession>
<evidence type="ECO:0000256" key="2">
    <source>
        <dbReference type="PROSITE-ProRule" id="PRU00708"/>
    </source>
</evidence>
<dbReference type="InterPro" id="IPR011990">
    <property type="entry name" value="TPR-like_helical_dom_sf"/>
</dbReference>
<dbReference type="PROSITE" id="PS51375">
    <property type="entry name" value="PPR"/>
    <property type="match status" value="2"/>
</dbReference>
<dbReference type="Gene3D" id="1.25.40.10">
    <property type="entry name" value="Tetratricopeptide repeat domain"/>
    <property type="match status" value="2"/>
</dbReference>
<dbReference type="NCBIfam" id="TIGR00756">
    <property type="entry name" value="PPR"/>
    <property type="match status" value="2"/>
</dbReference>
<name>A0A2P5CK91_PARAD</name>
<evidence type="ECO:0000313" key="5">
    <source>
        <dbReference type="Proteomes" id="UP000237105"/>
    </source>
</evidence>
<dbReference type="PANTHER" id="PTHR47262:SF1">
    <property type="entry name" value="OS02G0132600 PROTEIN"/>
    <property type="match status" value="1"/>
</dbReference>
<dbReference type="PANTHER" id="PTHR47262">
    <property type="entry name" value="OS02G0132600 PROTEIN"/>
    <property type="match status" value="1"/>
</dbReference>
<dbReference type="InterPro" id="IPR002885">
    <property type="entry name" value="PPR_rpt"/>
</dbReference>
<feature type="repeat" description="PPR" evidence="2">
    <location>
        <begin position="536"/>
        <end position="570"/>
    </location>
</feature>
<feature type="repeat" description="PPR" evidence="2">
    <location>
        <begin position="571"/>
        <end position="605"/>
    </location>
</feature>
<dbReference type="InterPro" id="IPR033443">
    <property type="entry name" value="PROP1-like_PPR_dom"/>
</dbReference>
<evidence type="ECO:0000313" key="4">
    <source>
        <dbReference type="EMBL" id="PON61468.1"/>
    </source>
</evidence>
<dbReference type="AlphaFoldDB" id="A0A2P5CK91"/>
<proteinExistence type="predicted"/>
<organism evidence="4 5">
    <name type="scientific">Parasponia andersonii</name>
    <name type="common">Sponia andersonii</name>
    <dbReference type="NCBI Taxonomy" id="3476"/>
    <lineage>
        <taxon>Eukaryota</taxon>
        <taxon>Viridiplantae</taxon>
        <taxon>Streptophyta</taxon>
        <taxon>Embryophyta</taxon>
        <taxon>Tracheophyta</taxon>
        <taxon>Spermatophyta</taxon>
        <taxon>Magnoliopsida</taxon>
        <taxon>eudicotyledons</taxon>
        <taxon>Gunneridae</taxon>
        <taxon>Pentapetalae</taxon>
        <taxon>rosids</taxon>
        <taxon>fabids</taxon>
        <taxon>Rosales</taxon>
        <taxon>Cannabaceae</taxon>
        <taxon>Parasponia</taxon>
    </lineage>
</organism>
<sequence length="890" mass="100144">MPTSKAKSLSSIFRAAIKTKAEAKAKAINVAKASNSNSTTTTTTIVKDRTLKHFVSSIDPSAISRALTEESLKLLSASSSLSPPLLREEEVEEEEEEEENPSLQEFRPDFVLFGSNVEEESPVSDYEDSTSLDAAGILGLTTRNVLSNKIAFVLNADDLESSPDHEGIVGEMSPERELDVPWFPSLSQHSISLRRKEVVRERKQKWIFKSTQVGRFNKLVKMCAAKVGPNNAFDVFGKLGRETGVKEYNALIKVCIEKARSTADEDVALEQIHRAFRFFKSMKENGFQLEEETYGPFLSYLIEMAMVEEFFFFCEVITDANPGSVSKLGYYEMLLWIKVNNEEKIQELCDYIISKEGESKSSLQENYLLALCEGDRDEELLQLLEIVDITKLSSVDFVKVIFKALGKLQLEALAEKFLFALKAQDSGAENFTNFLYNYAVGDPNLAVEDVILKFKNVHAKLDVTPSCASYEKLIKYCCDLHKVHVALDLIEELCKGDLPVSTEAINHLLFACRLSYNFNLVHRVYSLICDHDLKPNAETFRIMISLCVRMKDMEGAYSMLRDLEKWKLAPTANMYNAIMAGYFREKNNYGALMVLKQMEESNVKPDSKTLSYLISNCESEEDINKYCEQLKESGNQVTRDIFMALINAYASCGQLEKAKQVVSAEWVPANYLNDVKSVLVQALASHGKFSDALNMYEESKQAGCSLDPKAIISLIDYYNADGGSSTLLQLLENLNDSEYWVDGCCRVILYCVRYKDLSIAVDLLKQLKDRICVDDELPLEAFLDEVFCLIGDLEPSHLQIGLDLLRVVKDDLGLTPPRKCLDFLLHACANAKDLVNAQLVWKEYEAADLPHNILNFLRMYQVFLAAGDLKAAKILLTKLPKDDPHVNGLS</sequence>
<protein>
    <submittedName>
        <fullName evidence="4">Pentatricopeptide repeat</fullName>
    </submittedName>
</protein>
<evidence type="ECO:0000259" key="3">
    <source>
        <dbReference type="Pfam" id="PF17177"/>
    </source>
</evidence>
<keyword evidence="1" id="KW-0677">Repeat</keyword>
<dbReference type="EMBL" id="JXTB01000121">
    <property type="protein sequence ID" value="PON61468.1"/>
    <property type="molecule type" value="Genomic_DNA"/>
</dbReference>
<dbReference type="Pfam" id="PF01535">
    <property type="entry name" value="PPR"/>
    <property type="match status" value="2"/>
</dbReference>
<dbReference type="OrthoDB" id="767661at2759"/>
<dbReference type="Pfam" id="PF17177">
    <property type="entry name" value="PPR_long"/>
    <property type="match status" value="1"/>
</dbReference>
<reference evidence="5" key="1">
    <citation type="submission" date="2016-06" db="EMBL/GenBank/DDBJ databases">
        <title>Parallel loss of symbiosis genes in relatives of nitrogen-fixing non-legume Parasponia.</title>
        <authorList>
            <person name="Van Velzen R."/>
            <person name="Holmer R."/>
            <person name="Bu F."/>
            <person name="Rutten L."/>
            <person name="Van Zeijl A."/>
            <person name="Liu W."/>
            <person name="Santuari L."/>
            <person name="Cao Q."/>
            <person name="Sharma T."/>
            <person name="Shen D."/>
            <person name="Roswanjaya Y."/>
            <person name="Wardhani T."/>
            <person name="Kalhor M.S."/>
            <person name="Jansen J."/>
            <person name="Van den Hoogen J."/>
            <person name="Gungor B."/>
            <person name="Hartog M."/>
            <person name="Hontelez J."/>
            <person name="Verver J."/>
            <person name="Yang W.-C."/>
            <person name="Schijlen E."/>
            <person name="Repin R."/>
            <person name="Schilthuizen M."/>
            <person name="Schranz E."/>
            <person name="Heidstra R."/>
            <person name="Miyata K."/>
            <person name="Fedorova E."/>
            <person name="Kohlen W."/>
            <person name="Bisseling T."/>
            <person name="Smit S."/>
            <person name="Geurts R."/>
        </authorList>
    </citation>
    <scope>NUCLEOTIDE SEQUENCE [LARGE SCALE GENOMIC DNA]</scope>
    <source>
        <strain evidence="5">cv. WU1-14</strain>
    </source>
</reference>
<feature type="domain" description="PROP1-like PPR" evidence="3">
    <location>
        <begin position="469"/>
        <end position="638"/>
    </location>
</feature>
<dbReference type="Proteomes" id="UP000237105">
    <property type="component" value="Unassembled WGS sequence"/>
</dbReference>
<comment type="caution">
    <text evidence="4">The sequence shown here is derived from an EMBL/GenBank/DDBJ whole genome shotgun (WGS) entry which is preliminary data.</text>
</comment>
<gene>
    <name evidence="4" type="ORF">PanWU01x14_145880</name>
</gene>
<keyword evidence="5" id="KW-1185">Reference proteome</keyword>
<evidence type="ECO:0000256" key="1">
    <source>
        <dbReference type="ARBA" id="ARBA00022737"/>
    </source>
</evidence>